<feature type="domain" description="Class II aldolase/adducin N-terminal" evidence="7">
    <location>
        <begin position="6"/>
        <end position="184"/>
    </location>
</feature>
<dbReference type="GO" id="GO:0005829">
    <property type="term" value="C:cytosol"/>
    <property type="evidence" value="ECO:0007669"/>
    <property type="project" value="TreeGrafter"/>
</dbReference>
<evidence type="ECO:0000256" key="1">
    <source>
        <dbReference type="ARBA" id="ARBA00001726"/>
    </source>
</evidence>
<evidence type="ECO:0000256" key="3">
    <source>
        <dbReference type="ARBA" id="ARBA00010037"/>
    </source>
</evidence>
<proteinExistence type="inferred from homology"/>
<dbReference type="Proteomes" id="UP000485562">
    <property type="component" value="Unassembled WGS sequence"/>
</dbReference>
<evidence type="ECO:0000256" key="6">
    <source>
        <dbReference type="ARBA" id="ARBA00022833"/>
    </source>
</evidence>
<comment type="caution">
    <text evidence="8">The sequence shown here is derived from an EMBL/GenBank/DDBJ whole genome shotgun (WGS) entry which is preliminary data.</text>
</comment>
<protein>
    <recommendedName>
        <fullName evidence="4">L-ribulose-5-phosphate 4-epimerase</fullName>
        <ecNumber evidence="4">5.1.3.4</ecNumber>
    </recommendedName>
</protein>
<dbReference type="SUPFAM" id="SSF53639">
    <property type="entry name" value="AraD/HMP-PK domain-like"/>
    <property type="match status" value="1"/>
</dbReference>
<comment type="catalytic activity">
    <reaction evidence="1">
        <text>L-ribulose 5-phosphate = D-xylulose 5-phosphate</text>
        <dbReference type="Rhea" id="RHEA:22368"/>
        <dbReference type="ChEBI" id="CHEBI:57737"/>
        <dbReference type="ChEBI" id="CHEBI:58226"/>
        <dbReference type="EC" id="5.1.3.4"/>
    </reaction>
</comment>
<comment type="cofactor">
    <cofactor evidence="2">
        <name>Zn(2+)</name>
        <dbReference type="ChEBI" id="CHEBI:29105"/>
    </cofactor>
</comment>
<dbReference type="Gene3D" id="3.40.225.10">
    <property type="entry name" value="Class II aldolase/adducin N-terminal domain"/>
    <property type="match status" value="1"/>
</dbReference>
<keyword evidence="6" id="KW-0862">Zinc</keyword>
<dbReference type="GO" id="GO:0008742">
    <property type="term" value="F:L-ribulose-phosphate 4-epimerase activity"/>
    <property type="evidence" value="ECO:0007669"/>
    <property type="project" value="UniProtKB-EC"/>
</dbReference>
<comment type="similarity">
    <text evidence="3">Belongs to the aldolase class II family. AraD/FucA subfamily.</text>
</comment>
<evidence type="ECO:0000259" key="7">
    <source>
        <dbReference type="SMART" id="SM01007"/>
    </source>
</evidence>
<evidence type="ECO:0000256" key="4">
    <source>
        <dbReference type="ARBA" id="ARBA00013186"/>
    </source>
</evidence>
<sequence length="220" mass="24217">MKNLKKSVYEANLLLPRYGLVVGTQGNVSGMDRKKGIIYIKPSGVPYENLKLKDIVGIDINGNTVEGKLKPSVDWIHHVFIYAHMKDVCGVVHTHSPYASVFAACKISVPCLTTGQADVFGGEIPVSDYADNRGNNIGKSILNYKREGCPSIILGSHGVFSFDITPEKAVFAALMTEYFAKINLFAIFLGKTKGIEVKPMVLAEIEKWYKRYHGGGYGQK</sequence>
<gene>
    <name evidence="8" type="primary">ulaF</name>
    <name evidence="8" type="ORF">BWX89_00113</name>
</gene>
<dbReference type="EC" id="5.1.3.4" evidence="4"/>
<name>A0A1V6CE30_UNCT6</name>
<dbReference type="GO" id="GO:0016832">
    <property type="term" value="F:aldehyde-lyase activity"/>
    <property type="evidence" value="ECO:0007669"/>
    <property type="project" value="TreeGrafter"/>
</dbReference>
<dbReference type="AlphaFoldDB" id="A0A1V6CE30"/>
<dbReference type="GO" id="GO:0019323">
    <property type="term" value="P:pentose catabolic process"/>
    <property type="evidence" value="ECO:0007669"/>
    <property type="project" value="TreeGrafter"/>
</dbReference>
<accession>A0A1V6CE30</accession>
<keyword evidence="5" id="KW-0479">Metal-binding</keyword>
<organism evidence="8">
    <name type="scientific">candidate division TA06 bacterium ADurb.Bin131</name>
    <dbReference type="NCBI Taxonomy" id="1852827"/>
    <lineage>
        <taxon>Bacteria</taxon>
        <taxon>Bacteria division TA06</taxon>
    </lineage>
</organism>
<evidence type="ECO:0000313" key="8">
    <source>
        <dbReference type="EMBL" id="OQB75171.1"/>
    </source>
</evidence>
<dbReference type="InterPro" id="IPR001303">
    <property type="entry name" value="Aldolase_II/adducin_N"/>
</dbReference>
<dbReference type="GO" id="GO:0046872">
    <property type="term" value="F:metal ion binding"/>
    <property type="evidence" value="ECO:0007669"/>
    <property type="project" value="UniProtKB-KW"/>
</dbReference>
<evidence type="ECO:0000256" key="5">
    <source>
        <dbReference type="ARBA" id="ARBA00022723"/>
    </source>
</evidence>
<reference evidence="8" key="1">
    <citation type="submission" date="2017-02" db="EMBL/GenBank/DDBJ databases">
        <title>Delving into the versatile metabolic prowess of the omnipresent phylum Bacteroidetes.</title>
        <authorList>
            <person name="Nobu M.K."/>
            <person name="Mei R."/>
            <person name="Narihiro T."/>
            <person name="Kuroda K."/>
            <person name="Liu W.-T."/>
        </authorList>
    </citation>
    <scope>NUCLEOTIDE SEQUENCE</scope>
    <source>
        <strain evidence="8">ADurb.Bin131</strain>
    </source>
</reference>
<dbReference type="SMART" id="SM01007">
    <property type="entry name" value="Aldolase_II"/>
    <property type="match status" value="1"/>
</dbReference>
<keyword evidence="8" id="KW-0413">Isomerase</keyword>
<dbReference type="EMBL" id="MWDQ01000022">
    <property type="protein sequence ID" value="OQB75171.1"/>
    <property type="molecule type" value="Genomic_DNA"/>
</dbReference>
<dbReference type="InterPro" id="IPR036409">
    <property type="entry name" value="Aldolase_II/adducin_N_sf"/>
</dbReference>
<dbReference type="PANTHER" id="PTHR22789">
    <property type="entry name" value="FUCULOSE PHOSPHATE ALDOLASE"/>
    <property type="match status" value="1"/>
</dbReference>
<dbReference type="InterPro" id="IPR050197">
    <property type="entry name" value="Aldolase_class_II_sugar_metab"/>
</dbReference>
<dbReference type="Pfam" id="PF00596">
    <property type="entry name" value="Aldolase_II"/>
    <property type="match status" value="1"/>
</dbReference>
<evidence type="ECO:0000256" key="2">
    <source>
        <dbReference type="ARBA" id="ARBA00001947"/>
    </source>
</evidence>
<dbReference type="PANTHER" id="PTHR22789:SF8">
    <property type="entry name" value="L-RIBULOSE-5-PHOSPHATE 4-EPIMERASE SGBE"/>
    <property type="match status" value="1"/>
</dbReference>